<evidence type="ECO:0000256" key="5">
    <source>
        <dbReference type="ARBA" id="ARBA00022741"/>
    </source>
</evidence>
<feature type="compositionally biased region" description="Low complexity" evidence="11">
    <location>
        <begin position="1033"/>
        <end position="1044"/>
    </location>
</feature>
<evidence type="ECO:0000256" key="9">
    <source>
        <dbReference type="ARBA" id="ARBA00048679"/>
    </source>
</evidence>
<dbReference type="OrthoDB" id="347657at2759"/>
<organism evidence="13 14">
    <name type="scientific">Debaryomyces hansenii (strain ATCC 36239 / CBS 767 / BCRC 21394 / JCM 1990 / NBRC 0083 / IGC 2968)</name>
    <name type="common">Yeast</name>
    <name type="synonym">Torulaspora hansenii</name>
    <dbReference type="NCBI Taxonomy" id="284592"/>
    <lineage>
        <taxon>Eukaryota</taxon>
        <taxon>Fungi</taxon>
        <taxon>Dikarya</taxon>
        <taxon>Ascomycota</taxon>
        <taxon>Saccharomycotina</taxon>
        <taxon>Pichiomycetes</taxon>
        <taxon>Debaryomycetaceae</taxon>
        <taxon>Debaryomyces</taxon>
    </lineage>
</organism>
<sequence>MASMNNQDHGSQSSLHGLNAELDNIYSTYTSSNNNGSVDTLDSNSDQAPGRSERVFRTTRLIPNHKRLPDVHISSRLSSLNLSEDRDITHSAPQSPNSSTSFDFNPRDHHAVTNSSLNVLLDTPTTEAEFMNLVDSTPTPTAESLGDFQAQESNLDPSVAQNNNENWNDRGAAVRKVEDKKSKFRLIKRGVQDFEFGKSLGEGSYSTVVLATDKHTSQKYAVKILDKRHIIKEKKVKYVNIEKHALNRLSNRVGIISLYFTFQDKASLYFVLDYASNGELLTLIKKYSTLNEDCVRYFGAQILDAIKYMHDNGVVHRDIKPENILLDDKLRIQITDFGTARILEKKNDESEDYPVDVRAKSFVGTAEYVSPELLENKYCGKPGDIWAFGCIVYQMIAGKPPFKATNEYLTFQKITKLQYAFSAGFPMIVRDLIKKILVLQPSKRITIPQIQKHFFFQSVKWNDTDLIWNSSPPELGPYKMNAKSMMKVPELNEPTQGSSRKSKKLANGGSANRANGKPVNPASVAAFVLNKKDDSSDTDLLDLETNSNDGLDENVPVSKTESRSSSSAGGSSRVLSAADYIPGTNILRPTVNTRASFSRAPPHQKKQPKKKSKPEIMEPTPISSLEIAWASYLTHPDERIMKIGPVIFSKQLTEVFERRYKGILHNAPLDYATKLQATKSRGSSSFLSHVVHGPSKGLRGSVSSLEGDTVDEDESKAITTYKDIEELANPTLPRSSTDSSNNPASGTSGKQSKSSKLKKFLLPGNKGNDNADSSSGNGSNAARQTLDKGITCTMMVTSHGRVLIFYRNDIDSEYALINEIKLNYPFIQFKEVVSTSTAKFQKGMPSTGIFAIESSITTFVFEIEKFDINQWTESLARSKLNQFEREILGVSESEPVKPKTSKSPPTRSSPKPVESPVFTKATKRTVSPVEKQKAIERAVSPASTESKTRHKENMLAHRLKGKSVKRKPPPPINTHHNSINHSTGLASPTEAYQDGGLLHAAQLAVSNNANHIPNESKRTSFTKETQNKYVILPSSPNQSSNSASKNITSMNSKFLARSQRKK</sequence>
<dbReference type="InterPro" id="IPR039046">
    <property type="entry name" value="PDPK1"/>
</dbReference>
<dbReference type="GO" id="GO:0005524">
    <property type="term" value="F:ATP binding"/>
    <property type="evidence" value="ECO:0007669"/>
    <property type="project" value="UniProtKB-UniRule"/>
</dbReference>
<feature type="compositionally biased region" description="Polar residues" evidence="11">
    <location>
        <begin position="36"/>
        <end position="47"/>
    </location>
</feature>
<dbReference type="EMBL" id="CR382139">
    <property type="protein sequence ID" value="CAG90431.2"/>
    <property type="molecule type" value="Genomic_DNA"/>
</dbReference>
<dbReference type="KEGG" id="dha:DEHA2G09592g"/>
<dbReference type="InParanoid" id="Q6BIK8"/>
<dbReference type="GO" id="GO:0004674">
    <property type="term" value="F:protein serine/threonine kinase activity"/>
    <property type="evidence" value="ECO:0007669"/>
    <property type="project" value="UniProtKB-KW"/>
</dbReference>
<dbReference type="STRING" id="284592.Q6BIK8"/>
<keyword evidence="4" id="KW-0808">Transferase</keyword>
<dbReference type="OMA" id="KYCGKPG"/>
<dbReference type="AlphaFoldDB" id="Q6BIK8"/>
<dbReference type="InterPro" id="IPR000719">
    <property type="entry name" value="Prot_kinase_dom"/>
</dbReference>
<feature type="binding site" evidence="10">
    <location>
        <position position="223"/>
    </location>
    <ligand>
        <name>ATP</name>
        <dbReference type="ChEBI" id="CHEBI:30616"/>
    </ligand>
</feature>
<feature type="region of interest" description="Disordered" evidence="11">
    <location>
        <begin position="1031"/>
        <end position="1062"/>
    </location>
</feature>
<dbReference type="eggNOG" id="KOG0592">
    <property type="taxonomic scope" value="Eukaryota"/>
</dbReference>
<dbReference type="PROSITE" id="PS00107">
    <property type="entry name" value="PROTEIN_KINASE_ATP"/>
    <property type="match status" value="1"/>
</dbReference>
<dbReference type="Gene3D" id="3.30.200.20">
    <property type="entry name" value="Phosphorylase Kinase, domain 1"/>
    <property type="match status" value="1"/>
</dbReference>
<dbReference type="SUPFAM" id="SSF56112">
    <property type="entry name" value="Protein kinase-like (PK-like)"/>
    <property type="match status" value="1"/>
</dbReference>
<dbReference type="GO" id="GO:0000196">
    <property type="term" value="P:cell integrity MAPK cascade"/>
    <property type="evidence" value="ECO:0007669"/>
    <property type="project" value="UniProtKB-ARBA"/>
</dbReference>
<accession>Q6BIK8</accession>
<evidence type="ECO:0000256" key="10">
    <source>
        <dbReference type="PROSITE-ProRule" id="PRU10141"/>
    </source>
</evidence>
<evidence type="ECO:0000256" key="4">
    <source>
        <dbReference type="ARBA" id="ARBA00022679"/>
    </source>
</evidence>
<comment type="catalytic activity">
    <reaction evidence="8">
        <text>L-threonyl-[protein] + ATP = O-phospho-L-threonyl-[protein] + ADP + H(+)</text>
        <dbReference type="Rhea" id="RHEA:46608"/>
        <dbReference type="Rhea" id="RHEA-COMP:11060"/>
        <dbReference type="Rhea" id="RHEA-COMP:11605"/>
        <dbReference type="ChEBI" id="CHEBI:15378"/>
        <dbReference type="ChEBI" id="CHEBI:30013"/>
        <dbReference type="ChEBI" id="CHEBI:30616"/>
        <dbReference type="ChEBI" id="CHEBI:61977"/>
        <dbReference type="ChEBI" id="CHEBI:456216"/>
        <dbReference type="EC" id="2.7.11.1"/>
    </reaction>
</comment>
<feature type="region of interest" description="Disordered" evidence="11">
    <location>
        <begin position="686"/>
        <end position="782"/>
    </location>
</feature>
<dbReference type="GeneID" id="2904853"/>
<keyword evidence="14" id="KW-1185">Reference proteome</keyword>
<dbReference type="GO" id="GO:0030447">
    <property type="term" value="P:filamentous growth"/>
    <property type="evidence" value="ECO:0007669"/>
    <property type="project" value="UniProtKB-ARBA"/>
</dbReference>
<keyword evidence="5 10" id="KW-0547">Nucleotide-binding</keyword>
<dbReference type="FunFam" id="3.30.200.20:FF:000128">
    <property type="entry name" value="Serine/threonine-protein kinase ksg1"/>
    <property type="match status" value="1"/>
</dbReference>
<dbReference type="HOGENOM" id="CLU_005768_0_0_1"/>
<feature type="region of interest" description="Disordered" evidence="11">
    <location>
        <begin position="31"/>
        <end position="53"/>
    </location>
</feature>
<dbReference type="InterPro" id="IPR011009">
    <property type="entry name" value="Kinase-like_dom_sf"/>
</dbReference>
<name>Q6BIK8_DEBHA</name>
<evidence type="ECO:0000256" key="8">
    <source>
        <dbReference type="ARBA" id="ARBA00047899"/>
    </source>
</evidence>
<proteinExistence type="inferred from homology"/>
<feature type="region of interest" description="Disordered" evidence="11">
    <location>
        <begin position="535"/>
        <end position="572"/>
    </location>
</feature>
<evidence type="ECO:0000313" key="14">
    <source>
        <dbReference type="Proteomes" id="UP000000599"/>
    </source>
</evidence>
<keyword evidence="7 10" id="KW-0067">ATP-binding</keyword>
<comment type="catalytic activity">
    <reaction evidence="9">
        <text>L-seryl-[protein] + ATP = O-phospho-L-seryl-[protein] + ADP + H(+)</text>
        <dbReference type="Rhea" id="RHEA:17989"/>
        <dbReference type="Rhea" id="RHEA-COMP:9863"/>
        <dbReference type="Rhea" id="RHEA-COMP:11604"/>
        <dbReference type="ChEBI" id="CHEBI:15378"/>
        <dbReference type="ChEBI" id="CHEBI:29999"/>
        <dbReference type="ChEBI" id="CHEBI:30616"/>
        <dbReference type="ChEBI" id="CHEBI:83421"/>
        <dbReference type="ChEBI" id="CHEBI:456216"/>
        <dbReference type="EC" id="2.7.11.1"/>
    </reaction>
</comment>
<evidence type="ECO:0000256" key="1">
    <source>
        <dbReference type="ARBA" id="ARBA00010006"/>
    </source>
</evidence>
<dbReference type="VEuPathDB" id="FungiDB:DEHA2G09592g"/>
<dbReference type="Pfam" id="PF00069">
    <property type="entry name" value="Pkinase"/>
    <property type="match status" value="1"/>
</dbReference>
<feature type="compositionally biased region" description="Basic residues" evidence="11">
    <location>
        <begin position="957"/>
        <end position="968"/>
    </location>
</feature>
<feature type="compositionally biased region" description="Polar residues" evidence="11">
    <location>
        <begin position="732"/>
        <end position="744"/>
    </location>
</feature>
<dbReference type="EC" id="2.7.11.1" evidence="2"/>
<dbReference type="PANTHER" id="PTHR24356:SF163">
    <property type="entry name" value="3-PHOSPHOINOSITIDE-DEPENDENT PROTEIN KINASE 1-RELATED"/>
    <property type="match status" value="1"/>
</dbReference>
<feature type="compositionally biased region" description="Low complexity" evidence="11">
    <location>
        <begin position="563"/>
        <end position="572"/>
    </location>
</feature>
<dbReference type="InterPro" id="IPR050236">
    <property type="entry name" value="Ser_Thr_kinase_AGC"/>
</dbReference>
<evidence type="ECO:0000256" key="11">
    <source>
        <dbReference type="SAM" id="MobiDB-lite"/>
    </source>
</evidence>
<evidence type="ECO:0000256" key="2">
    <source>
        <dbReference type="ARBA" id="ARBA00012513"/>
    </source>
</evidence>
<evidence type="ECO:0000313" key="13">
    <source>
        <dbReference type="EMBL" id="CAG90431.2"/>
    </source>
</evidence>
<feature type="compositionally biased region" description="Low complexity" evidence="11">
    <location>
        <begin position="760"/>
        <end position="782"/>
    </location>
</feature>
<feature type="region of interest" description="Disordered" evidence="11">
    <location>
        <begin position="491"/>
        <end position="519"/>
    </location>
</feature>
<dbReference type="Proteomes" id="UP000000599">
    <property type="component" value="Chromosome G"/>
</dbReference>
<dbReference type="CDD" id="cd05581">
    <property type="entry name" value="STKc_PDK1"/>
    <property type="match status" value="1"/>
</dbReference>
<dbReference type="RefSeq" id="XP_461963.2">
    <property type="nucleotide sequence ID" value="XM_461963.1"/>
</dbReference>
<feature type="compositionally biased region" description="Polar residues" evidence="11">
    <location>
        <begin position="974"/>
        <end position="985"/>
    </location>
</feature>
<dbReference type="InterPro" id="IPR008271">
    <property type="entry name" value="Ser/Thr_kinase_AS"/>
</dbReference>
<feature type="region of interest" description="Disordered" evidence="11">
    <location>
        <begin position="891"/>
        <end position="985"/>
    </location>
</feature>
<dbReference type="PROSITE" id="PS50011">
    <property type="entry name" value="PROTEIN_KINASE_DOM"/>
    <property type="match status" value="1"/>
</dbReference>
<feature type="compositionally biased region" description="Polar residues" evidence="11">
    <location>
        <begin position="91"/>
        <end position="103"/>
    </location>
</feature>
<dbReference type="InterPro" id="IPR017441">
    <property type="entry name" value="Protein_kinase_ATP_BS"/>
</dbReference>
<feature type="domain" description="Protein kinase" evidence="12">
    <location>
        <begin position="194"/>
        <end position="456"/>
    </location>
</feature>
<keyword evidence="6" id="KW-0418">Kinase</keyword>
<reference evidence="13 14" key="1">
    <citation type="journal article" date="2004" name="Nature">
        <title>Genome evolution in yeasts.</title>
        <authorList>
            <consortium name="Genolevures"/>
            <person name="Dujon B."/>
            <person name="Sherman D."/>
            <person name="Fischer G."/>
            <person name="Durrens P."/>
            <person name="Casaregola S."/>
            <person name="Lafontaine I."/>
            <person name="de Montigny J."/>
            <person name="Marck C."/>
            <person name="Neuveglise C."/>
            <person name="Talla E."/>
            <person name="Goffard N."/>
            <person name="Frangeul L."/>
            <person name="Aigle M."/>
            <person name="Anthouard V."/>
            <person name="Babour A."/>
            <person name="Barbe V."/>
            <person name="Barnay S."/>
            <person name="Blanchin S."/>
            <person name="Beckerich J.M."/>
            <person name="Beyne E."/>
            <person name="Bleykasten C."/>
            <person name="Boisrame A."/>
            <person name="Boyer J."/>
            <person name="Cattolico L."/>
            <person name="Confanioleri F."/>
            <person name="de Daruvar A."/>
            <person name="Despons L."/>
            <person name="Fabre E."/>
            <person name="Fairhead C."/>
            <person name="Ferry-Dumazet H."/>
            <person name="Groppi A."/>
            <person name="Hantraye F."/>
            <person name="Hennequin C."/>
            <person name="Jauniaux N."/>
            <person name="Joyet P."/>
            <person name="Kachouri R."/>
            <person name="Kerrest A."/>
            <person name="Koszul R."/>
            <person name="Lemaire M."/>
            <person name="Lesur I."/>
            <person name="Ma L."/>
            <person name="Muller H."/>
            <person name="Nicaud J.M."/>
            <person name="Nikolski M."/>
            <person name="Oztas S."/>
            <person name="Ozier-Kalogeropoulos O."/>
            <person name="Pellenz S."/>
            <person name="Potier S."/>
            <person name="Richard G.F."/>
            <person name="Straub M.L."/>
            <person name="Suleau A."/>
            <person name="Swennene D."/>
            <person name="Tekaia F."/>
            <person name="Wesolowski-Louvel M."/>
            <person name="Westhof E."/>
            <person name="Wirth B."/>
            <person name="Zeniou-Meyer M."/>
            <person name="Zivanovic I."/>
            <person name="Bolotin-Fukuhara M."/>
            <person name="Thierry A."/>
            <person name="Bouchier C."/>
            <person name="Caudron B."/>
            <person name="Scarpelli C."/>
            <person name="Gaillardin C."/>
            <person name="Weissenbach J."/>
            <person name="Wincker P."/>
            <person name="Souciet J.L."/>
        </authorList>
    </citation>
    <scope>NUCLEOTIDE SEQUENCE [LARGE SCALE GENOMIC DNA]</scope>
    <source>
        <strain evidence="14">ATCC 36239 / CBS 767 / BCRC 21394 / JCM 1990 / NBRC 0083 / IGC 2968</strain>
    </source>
</reference>
<dbReference type="PANTHER" id="PTHR24356">
    <property type="entry name" value="SERINE/THREONINE-PROTEIN KINASE"/>
    <property type="match status" value="1"/>
</dbReference>
<evidence type="ECO:0000259" key="12">
    <source>
        <dbReference type="PROSITE" id="PS50011"/>
    </source>
</evidence>
<feature type="compositionally biased region" description="Low complexity" evidence="11">
    <location>
        <begin position="901"/>
        <end position="912"/>
    </location>
</feature>
<dbReference type="PROSITE" id="PS00108">
    <property type="entry name" value="PROTEIN_KINASE_ST"/>
    <property type="match status" value="1"/>
</dbReference>
<evidence type="ECO:0000256" key="3">
    <source>
        <dbReference type="ARBA" id="ARBA00022527"/>
    </source>
</evidence>
<feature type="compositionally biased region" description="Basic residues" evidence="11">
    <location>
        <begin position="602"/>
        <end position="612"/>
    </location>
</feature>
<feature type="region of interest" description="Disordered" evidence="11">
    <location>
        <begin position="87"/>
        <end position="107"/>
    </location>
</feature>
<dbReference type="SMART" id="SM00220">
    <property type="entry name" value="S_TKc"/>
    <property type="match status" value="1"/>
</dbReference>
<dbReference type="Gene3D" id="1.10.510.10">
    <property type="entry name" value="Transferase(Phosphotransferase) domain 1"/>
    <property type="match status" value="1"/>
</dbReference>
<evidence type="ECO:0000256" key="6">
    <source>
        <dbReference type="ARBA" id="ARBA00022777"/>
    </source>
</evidence>
<gene>
    <name evidence="13" type="ordered locus">DEHA2G09592g</name>
</gene>
<evidence type="ECO:0000256" key="7">
    <source>
        <dbReference type="ARBA" id="ARBA00022840"/>
    </source>
</evidence>
<protein>
    <recommendedName>
        <fullName evidence="2">non-specific serine/threonine protein kinase</fullName>
        <ecNumber evidence="2">2.7.11.1</ecNumber>
    </recommendedName>
</protein>
<keyword evidence="3" id="KW-0723">Serine/threonine-protein kinase</keyword>
<feature type="region of interest" description="Disordered" evidence="11">
    <location>
        <begin position="590"/>
        <end position="618"/>
    </location>
</feature>
<dbReference type="FunFam" id="1.10.510.10:FF:000534">
    <property type="entry name" value="Serine/threonine-protein kinase PKH2"/>
    <property type="match status" value="1"/>
</dbReference>
<comment type="similarity">
    <text evidence="1">Belongs to the protein kinase superfamily. AGC Ser/Thr protein kinase family. PDPK1 subfamily.</text>
</comment>